<sequence length="89" mass="10204">MIRYEESEECIPHPTESKRRPKEEDVIALEQGEVEEAESEYFGHSTRNIYDASECSYKPNTSTNPGNEVPAPNFKCASKTSKRNDDKNY</sequence>
<feature type="region of interest" description="Disordered" evidence="1">
    <location>
        <begin position="1"/>
        <end position="24"/>
    </location>
</feature>
<evidence type="ECO:0000313" key="2">
    <source>
        <dbReference type="EMBL" id="WOL17273.1"/>
    </source>
</evidence>
<organism evidence="2 3">
    <name type="scientific">Canna indica</name>
    <name type="common">Indian-shot</name>
    <dbReference type="NCBI Taxonomy" id="4628"/>
    <lineage>
        <taxon>Eukaryota</taxon>
        <taxon>Viridiplantae</taxon>
        <taxon>Streptophyta</taxon>
        <taxon>Embryophyta</taxon>
        <taxon>Tracheophyta</taxon>
        <taxon>Spermatophyta</taxon>
        <taxon>Magnoliopsida</taxon>
        <taxon>Liliopsida</taxon>
        <taxon>Zingiberales</taxon>
        <taxon>Cannaceae</taxon>
        <taxon>Canna</taxon>
    </lineage>
</organism>
<reference evidence="2 3" key="1">
    <citation type="submission" date="2023-10" db="EMBL/GenBank/DDBJ databases">
        <title>Chromosome-scale genome assembly provides insights into flower coloration mechanisms of Canna indica.</title>
        <authorList>
            <person name="Li C."/>
        </authorList>
    </citation>
    <scope>NUCLEOTIDE SEQUENCE [LARGE SCALE GENOMIC DNA]</scope>
    <source>
        <tissue evidence="2">Flower</tissue>
    </source>
</reference>
<gene>
    <name evidence="2" type="ORF">Cni_G26062</name>
</gene>
<dbReference type="Proteomes" id="UP001327560">
    <property type="component" value="Chromosome 8"/>
</dbReference>
<evidence type="ECO:0000256" key="1">
    <source>
        <dbReference type="SAM" id="MobiDB-lite"/>
    </source>
</evidence>
<name>A0AAQ3L287_9LILI</name>
<feature type="compositionally biased region" description="Basic and acidic residues" evidence="1">
    <location>
        <begin position="15"/>
        <end position="24"/>
    </location>
</feature>
<protein>
    <submittedName>
        <fullName evidence="2">Uncharacterized protein</fullName>
    </submittedName>
</protein>
<proteinExistence type="predicted"/>
<dbReference type="AlphaFoldDB" id="A0AAQ3L287"/>
<accession>A0AAQ3L287</accession>
<dbReference type="EMBL" id="CP136897">
    <property type="protein sequence ID" value="WOL17273.1"/>
    <property type="molecule type" value="Genomic_DNA"/>
</dbReference>
<feature type="region of interest" description="Disordered" evidence="1">
    <location>
        <begin position="54"/>
        <end position="89"/>
    </location>
</feature>
<evidence type="ECO:0000313" key="3">
    <source>
        <dbReference type="Proteomes" id="UP001327560"/>
    </source>
</evidence>
<keyword evidence="3" id="KW-1185">Reference proteome</keyword>